<evidence type="ECO:0000256" key="5">
    <source>
        <dbReference type="ARBA" id="ARBA00022603"/>
    </source>
</evidence>
<reference evidence="10 11" key="1">
    <citation type="submission" date="2014-09" db="EMBL/GenBank/DDBJ databases">
        <title>Draft genome sequence of an obligately methylotrophic methanogen, Methanococcoides methylutens, isolated from marine sediment.</title>
        <authorList>
            <person name="Guan Y."/>
            <person name="Ngugi D.K."/>
            <person name="Blom J."/>
            <person name="Ali S."/>
            <person name="Ferry J.G."/>
            <person name="Stingl U."/>
        </authorList>
    </citation>
    <scope>NUCLEOTIDE SEQUENCE [LARGE SCALE GENOMIC DNA]</scope>
    <source>
        <strain evidence="10 11">DSM 2657</strain>
    </source>
</reference>
<evidence type="ECO:0000256" key="8">
    <source>
        <dbReference type="ARBA" id="ARBA00022994"/>
    </source>
</evidence>
<evidence type="ECO:0000256" key="4">
    <source>
        <dbReference type="ARBA" id="ARBA00012861"/>
    </source>
</evidence>
<comment type="function">
    <text evidence="1">Catalyzes the transfer of a methyl group from trimethylamine to the corrinoid cofactor of MttC.</text>
</comment>
<dbReference type="GO" id="GO:0015948">
    <property type="term" value="P:methanogenesis"/>
    <property type="evidence" value="ECO:0007669"/>
    <property type="project" value="UniProtKB-KW"/>
</dbReference>
<keyword evidence="11" id="KW-1185">Reference proteome</keyword>
<comment type="catalytic activity">
    <reaction evidence="9">
        <text>Co(I)-[trimethylamine-specific corrinoid protein] + trimethylamine + H(+) = methyl-Co(III)-[trimethylamine-specific corrinoid protein] + dimethylamine</text>
        <dbReference type="Rhea" id="RHEA:39287"/>
        <dbReference type="Rhea" id="RHEA-COMP:11124"/>
        <dbReference type="Rhea" id="RHEA-COMP:11126"/>
        <dbReference type="ChEBI" id="CHEBI:15378"/>
        <dbReference type="ChEBI" id="CHEBI:58040"/>
        <dbReference type="ChEBI" id="CHEBI:58389"/>
        <dbReference type="ChEBI" id="CHEBI:85033"/>
        <dbReference type="ChEBI" id="CHEBI:85035"/>
        <dbReference type="EC" id="2.1.1.250"/>
    </reaction>
</comment>
<comment type="caution">
    <text evidence="10">The sequence shown here is derived from an EMBL/GenBank/DDBJ whole genome shotgun (WGS) entry which is preliminary data.</text>
</comment>
<dbReference type="GO" id="GO:0032259">
    <property type="term" value="P:methylation"/>
    <property type="evidence" value="ECO:0007669"/>
    <property type="project" value="UniProtKB-KW"/>
</dbReference>
<protein>
    <recommendedName>
        <fullName evidence="4">[trimethylamine--corrinoid protein] Co-methyltransferase</fullName>
        <ecNumber evidence="4">2.1.1.250</ecNumber>
    </recommendedName>
</protein>
<dbReference type="Pfam" id="PF06253">
    <property type="entry name" value="MTTB"/>
    <property type="match status" value="1"/>
</dbReference>
<proteinExistence type="inferred from homology"/>
<evidence type="ECO:0000313" key="11">
    <source>
        <dbReference type="Proteomes" id="UP000029859"/>
    </source>
</evidence>
<accession>A0A099SZ42</accession>
<evidence type="ECO:0000256" key="9">
    <source>
        <dbReference type="ARBA" id="ARBA00048024"/>
    </source>
</evidence>
<organism evidence="10 11">
    <name type="scientific">Methanococcoides methylutens</name>
    <dbReference type="NCBI Taxonomy" id="2226"/>
    <lineage>
        <taxon>Archaea</taxon>
        <taxon>Methanobacteriati</taxon>
        <taxon>Methanobacteriota</taxon>
        <taxon>Stenosarchaea group</taxon>
        <taxon>Methanomicrobia</taxon>
        <taxon>Methanosarcinales</taxon>
        <taxon>Methanosarcinaceae</taxon>
        <taxon>Methanococcoides</taxon>
    </lineage>
</organism>
<evidence type="ECO:0000313" key="10">
    <source>
        <dbReference type="EMBL" id="KGK98160.1"/>
    </source>
</evidence>
<dbReference type="EMBL" id="JRHO01000014">
    <property type="protein sequence ID" value="KGK98160.1"/>
    <property type="molecule type" value="Genomic_DNA"/>
</dbReference>
<dbReference type="InterPro" id="IPR038601">
    <property type="entry name" value="MttB-like_sf"/>
</dbReference>
<evidence type="ECO:0000256" key="6">
    <source>
        <dbReference type="ARBA" id="ARBA00022679"/>
    </source>
</evidence>
<evidence type="ECO:0000256" key="2">
    <source>
        <dbReference type="ARBA" id="ARBA00004710"/>
    </source>
</evidence>
<keyword evidence="7" id="KW-0669">Pyrrolysine</keyword>
<dbReference type="InterPro" id="IPR012740">
    <property type="entry name" value="MttB_Methanosar"/>
</dbReference>
<gene>
    <name evidence="10" type="ORF">LI82_10575</name>
</gene>
<dbReference type="AlphaFoldDB" id="A0A099SZ42"/>
<comment type="pathway">
    <text evidence="2">One-carbon metabolism; methanogenesis from trimethylamine.</text>
</comment>
<dbReference type="Proteomes" id="UP000029859">
    <property type="component" value="Unassembled WGS sequence"/>
</dbReference>
<sequence length="333" mass="36179">MVEGMYPARFPLDGIQLELFSDDDMRAIHYASMEVFLNPGIQVSDPEARAIFKEAGCEVDEKTQVVKIPEFLVNRSLMDAPSRFLLYGRDKKKTVDMEHKGKVHYIPFGTGVKMCNYISPGKYETVDSVDQDIADTAKVCDYLDEFSYMSLTVSARDWAGKGAQDVHETLTPLAGTSKHFHHIDPVGENVEYYKGIVDAYYGGDSEEARKKPIMSMLLCPTSPLELSVNACQVIIKGARFGMPVNVLSMAMSGGSSPVFRAGTLVTHNAEILAGIVLAQLVQPGASVFYGSSTTTFDLRKGTAPVGAPELGLISAAVGKMGQYYGLPSYVAGT</sequence>
<dbReference type="EC" id="2.1.1.250" evidence="4"/>
<dbReference type="UniPathway" id="UPA00645"/>
<comment type="similarity">
    <text evidence="3">Belongs to the trimethylamine methyltransferase family.</text>
</comment>
<dbReference type="Gene3D" id="3.20.20.480">
    <property type="entry name" value="Trimethylamine methyltransferase-like"/>
    <property type="match status" value="1"/>
</dbReference>
<dbReference type="NCBIfam" id="TIGR02369">
    <property type="entry name" value="trimeth_pyl"/>
    <property type="match status" value="1"/>
</dbReference>
<name>A0A099SZ42_METMT</name>
<keyword evidence="8" id="KW-0484">Methanogenesis</keyword>
<evidence type="ECO:0000256" key="3">
    <source>
        <dbReference type="ARBA" id="ARBA00007137"/>
    </source>
</evidence>
<dbReference type="InterPro" id="IPR010426">
    <property type="entry name" value="MTTB_MeTrfase"/>
</dbReference>
<evidence type="ECO:0000256" key="7">
    <source>
        <dbReference type="ARBA" id="ARBA00022774"/>
    </source>
</evidence>
<keyword evidence="5 10" id="KW-0489">Methyltransferase</keyword>
<evidence type="ECO:0000256" key="1">
    <source>
        <dbReference type="ARBA" id="ARBA00003550"/>
    </source>
</evidence>
<keyword evidence="6 10" id="KW-0808">Transferase</keyword>
<dbReference type="GO" id="GO:0043834">
    <property type="term" value="F:trimethylamine methyltransferase activity"/>
    <property type="evidence" value="ECO:0007669"/>
    <property type="project" value="UniProtKB-EC"/>
</dbReference>